<keyword evidence="2" id="KW-0067">ATP-binding</keyword>
<dbReference type="Gramene" id="ONK78857">
    <property type="protein sequence ID" value="ONK78857"/>
    <property type="gene ID" value="A4U43_C01F290"/>
</dbReference>
<dbReference type="Proteomes" id="UP000243459">
    <property type="component" value="Chromosome 1"/>
</dbReference>
<dbReference type="PROSITE" id="PS00107">
    <property type="entry name" value="PROTEIN_KINASE_ATP"/>
    <property type="match status" value="1"/>
</dbReference>
<dbReference type="FunFam" id="3.30.200.20:FF:000099">
    <property type="entry name" value="Serine/threonine-protein kinase BLUS1"/>
    <property type="match status" value="1"/>
</dbReference>
<dbReference type="OMA" id="HERYESN"/>
<accession>A0A5P1FN50</accession>
<feature type="compositionally biased region" description="Polar residues" evidence="3">
    <location>
        <begin position="404"/>
        <end position="415"/>
    </location>
</feature>
<name>A0A5P1FN50_ASPOF</name>
<dbReference type="AlphaFoldDB" id="A0A5P1FN50"/>
<dbReference type="PROSITE" id="PS50011">
    <property type="entry name" value="PROTEIN_KINASE_DOM"/>
    <property type="match status" value="1"/>
</dbReference>
<dbReference type="PANTHER" id="PTHR48014:SF24">
    <property type="entry name" value="PROTEIN KINASE SUPERFAMILY PROTEIN"/>
    <property type="match status" value="1"/>
</dbReference>
<evidence type="ECO:0000313" key="6">
    <source>
        <dbReference type="EMBL" id="ONK78857.1"/>
    </source>
</evidence>
<dbReference type="InterPro" id="IPR000719">
    <property type="entry name" value="Prot_kinase_dom"/>
</dbReference>
<gene>
    <name evidence="6" type="ORF">A4U43_C01F290</name>
</gene>
<dbReference type="InterPro" id="IPR047173">
    <property type="entry name" value="STRAD_A/B-like"/>
</dbReference>
<keyword evidence="4" id="KW-1133">Transmembrane helix</keyword>
<dbReference type="Pfam" id="PF00069">
    <property type="entry name" value="Pkinase"/>
    <property type="match status" value="1"/>
</dbReference>
<dbReference type="Gene3D" id="3.30.200.20">
    <property type="entry name" value="Phosphorylase Kinase, domain 1"/>
    <property type="match status" value="1"/>
</dbReference>
<evidence type="ECO:0000259" key="5">
    <source>
        <dbReference type="PROSITE" id="PS50011"/>
    </source>
</evidence>
<dbReference type="Pfam" id="PF08132">
    <property type="entry name" value="AdoMetDC_leader"/>
    <property type="match status" value="1"/>
</dbReference>
<feature type="binding site" evidence="2">
    <location>
        <position position="42"/>
    </location>
    <ligand>
        <name>ATP</name>
        <dbReference type="ChEBI" id="CHEBI:30616"/>
    </ligand>
</feature>
<keyword evidence="4" id="KW-0472">Membrane</keyword>
<protein>
    <recommendedName>
        <fullName evidence="5">Protein kinase domain-containing protein</fullName>
    </recommendedName>
</protein>
<dbReference type="PANTHER" id="PTHR48014">
    <property type="entry name" value="SERINE/THREONINE-PROTEIN KINASE FRAY2"/>
    <property type="match status" value="1"/>
</dbReference>
<dbReference type="SUPFAM" id="SSF56112">
    <property type="entry name" value="Protein kinase-like (PK-like)"/>
    <property type="match status" value="1"/>
</dbReference>
<evidence type="ECO:0000256" key="3">
    <source>
        <dbReference type="SAM" id="MobiDB-lite"/>
    </source>
</evidence>
<dbReference type="GO" id="GO:0004672">
    <property type="term" value="F:protein kinase activity"/>
    <property type="evidence" value="ECO:0007669"/>
    <property type="project" value="InterPro"/>
</dbReference>
<reference evidence="7" key="1">
    <citation type="journal article" date="2017" name="Nat. Commun.">
        <title>The asparagus genome sheds light on the origin and evolution of a young Y chromosome.</title>
        <authorList>
            <person name="Harkess A."/>
            <person name="Zhou J."/>
            <person name="Xu C."/>
            <person name="Bowers J.E."/>
            <person name="Van der Hulst R."/>
            <person name="Ayyampalayam S."/>
            <person name="Mercati F."/>
            <person name="Riccardi P."/>
            <person name="McKain M.R."/>
            <person name="Kakrana A."/>
            <person name="Tang H."/>
            <person name="Ray J."/>
            <person name="Groenendijk J."/>
            <person name="Arikit S."/>
            <person name="Mathioni S.M."/>
            <person name="Nakano M."/>
            <person name="Shan H."/>
            <person name="Telgmann-Rauber A."/>
            <person name="Kanno A."/>
            <person name="Yue Z."/>
            <person name="Chen H."/>
            <person name="Li W."/>
            <person name="Chen Y."/>
            <person name="Xu X."/>
            <person name="Zhang Y."/>
            <person name="Luo S."/>
            <person name="Chen H."/>
            <person name="Gao J."/>
            <person name="Mao Z."/>
            <person name="Pires J.C."/>
            <person name="Luo M."/>
            <person name="Kudrna D."/>
            <person name="Wing R.A."/>
            <person name="Meyers B.C."/>
            <person name="Yi K."/>
            <person name="Kong H."/>
            <person name="Lavrijsen P."/>
            <person name="Sunseri F."/>
            <person name="Falavigna A."/>
            <person name="Ye Y."/>
            <person name="Leebens-Mack J.H."/>
            <person name="Chen G."/>
        </authorList>
    </citation>
    <scope>NUCLEOTIDE SEQUENCE [LARGE SCALE GENOMIC DNA]</scope>
    <source>
        <strain evidence="7">cv. DH0086</strain>
    </source>
</reference>
<dbReference type="Gene3D" id="1.10.510.10">
    <property type="entry name" value="Transferase(Phosphotransferase) domain 1"/>
    <property type="match status" value="1"/>
</dbReference>
<dbReference type="InterPro" id="IPR011009">
    <property type="entry name" value="Kinase-like_dom_sf"/>
</dbReference>
<dbReference type="InterPro" id="IPR017441">
    <property type="entry name" value="Protein_kinase_ATP_BS"/>
</dbReference>
<dbReference type="InterPro" id="IPR012511">
    <property type="entry name" value="AdoMetDC_leader"/>
</dbReference>
<evidence type="ECO:0000256" key="2">
    <source>
        <dbReference type="PROSITE-ProRule" id="PRU10141"/>
    </source>
</evidence>
<keyword evidence="2" id="KW-0547">Nucleotide-binding</keyword>
<dbReference type="GO" id="GO:0043539">
    <property type="term" value="F:protein serine/threonine kinase activator activity"/>
    <property type="evidence" value="ECO:0007669"/>
    <property type="project" value="InterPro"/>
</dbReference>
<dbReference type="FunFam" id="1.10.510.10:FF:000208">
    <property type="entry name" value="serine/threonine-protein kinase BLUS1 isoform X1"/>
    <property type="match status" value="1"/>
</dbReference>
<dbReference type="GO" id="GO:0005524">
    <property type="term" value="F:ATP binding"/>
    <property type="evidence" value="ECO:0007669"/>
    <property type="project" value="UniProtKB-UniRule"/>
</dbReference>
<organism evidence="6 7">
    <name type="scientific">Asparagus officinalis</name>
    <name type="common">Garden asparagus</name>
    <dbReference type="NCBI Taxonomy" id="4686"/>
    <lineage>
        <taxon>Eukaryota</taxon>
        <taxon>Viridiplantae</taxon>
        <taxon>Streptophyta</taxon>
        <taxon>Embryophyta</taxon>
        <taxon>Tracheophyta</taxon>
        <taxon>Spermatophyta</taxon>
        <taxon>Magnoliopsida</taxon>
        <taxon>Liliopsida</taxon>
        <taxon>Asparagales</taxon>
        <taxon>Asparagaceae</taxon>
        <taxon>Asparagoideae</taxon>
        <taxon>Asparagus</taxon>
    </lineage>
</organism>
<comment type="similarity">
    <text evidence="1">Belongs to the protein kinase superfamily. STE Ser/Thr protein kinase family. STE20 subfamily.</text>
</comment>
<dbReference type="CDD" id="cd06610">
    <property type="entry name" value="STKc_OSR1_SPAK"/>
    <property type="match status" value="1"/>
</dbReference>
<dbReference type="EMBL" id="CM007381">
    <property type="protein sequence ID" value="ONK78857.1"/>
    <property type="molecule type" value="Genomic_DNA"/>
</dbReference>
<evidence type="ECO:0000256" key="4">
    <source>
        <dbReference type="SAM" id="Phobius"/>
    </source>
</evidence>
<feature type="domain" description="Protein kinase" evidence="5">
    <location>
        <begin position="13"/>
        <end position="273"/>
    </location>
</feature>
<keyword evidence="7" id="KW-1185">Reference proteome</keyword>
<sequence length="684" mass="75975">MERKKYPIRAEDYELYELIGDGGSAIVHRARCVPFDEIVAIKILDFESSSDLTTISREAQTMILINHPNILKAHCSFVNDHNLWVVMPYMAGGSCLHIMKSAYPNGFEEIVIATVLREVLKGLEYLHQHGHIHRDIKAGNILVDTHGGVKLGDFGVSACLFDSGDRQRTRNTFVGTPCWMAPEVMEQRYGYDFKADIWSFGITALELAHGHAPFSSQPPVKVFLMTLNNAPPSLESRKDKKFSKAFKHMIATCLVKDPSKRPTAHKLLKQSFFKQARSHDYIARKILEGLPSLEDRFHALKLKEEELLAQKKMLDGEKEAMSQSEYKRGISSWNFDIEDLKAQASLIPDNEDGVSGKDSEGCSNSLFDLDTLHEVPQSIPSATVSSVRNDAHVVNDGITDSRIDSNSSSNQASKFQRSDVSDNELEVSRKSSNQNDIHDVMEFHGNGITNDSKASCKSGIDEKHLDSIISVSRDCHGTSTSPGLQDITLSSKQESVKQNHQLENMENYSTPNAITDISCEPIPKISKPTASNADDNDEKIKATLVQQKGRFKVTSENVDKALPAAGQPKSPSAQSLVSVDEYVDMYLMQMDIYRIHPIVQIYIFIQGACVMYGLLLEVSIIILLSVAEFVNVLMESKGGKKKSGSSSSMQYEAPLGYSIEDIRPNGGIKKFRSAAYSNCVRKPS</sequence>
<feature type="transmembrane region" description="Helical" evidence="4">
    <location>
        <begin position="610"/>
        <end position="633"/>
    </location>
</feature>
<keyword evidence="4" id="KW-0812">Transmembrane</keyword>
<evidence type="ECO:0000313" key="7">
    <source>
        <dbReference type="Proteomes" id="UP000243459"/>
    </source>
</evidence>
<proteinExistence type="inferred from homology"/>
<evidence type="ECO:0000256" key="1">
    <source>
        <dbReference type="ARBA" id="ARBA00008874"/>
    </source>
</evidence>
<dbReference type="SMART" id="SM00220">
    <property type="entry name" value="S_TKc"/>
    <property type="match status" value="1"/>
</dbReference>
<feature type="region of interest" description="Disordered" evidence="3">
    <location>
        <begin position="397"/>
        <end position="436"/>
    </location>
</feature>